<dbReference type="EMBL" id="JAGPNL010000001">
    <property type="protein sequence ID" value="MBQ0826327.1"/>
    <property type="molecule type" value="Genomic_DNA"/>
</dbReference>
<dbReference type="RefSeq" id="WP_210869254.1">
    <property type="nucleotide sequence ID" value="NZ_JAGPNL010000001.1"/>
</dbReference>
<feature type="transmembrane region" description="Helical" evidence="1">
    <location>
        <begin position="49"/>
        <end position="66"/>
    </location>
</feature>
<evidence type="ECO:0000313" key="3">
    <source>
        <dbReference type="Proteomes" id="UP000677875"/>
    </source>
</evidence>
<sequence length="113" mass="11207">MTALAACGVAHFPLHRHGMSVRAFAVVLALSALSLALALLLTVRPSGPVLLLAALLPAAPAAAGLYGNVHPSGSVSRALELTLAPAWAASALAAAASLTALTALWARTVRPAG</sequence>
<dbReference type="AlphaFoldDB" id="A0A940XF55"/>
<comment type="caution">
    <text evidence="2">The sequence shown here is derived from an EMBL/GenBank/DDBJ whole genome shotgun (WGS) entry which is preliminary data.</text>
</comment>
<organism evidence="2 3">
    <name type="scientific">Streptomyces tagetis</name>
    <dbReference type="NCBI Taxonomy" id="2820809"/>
    <lineage>
        <taxon>Bacteria</taxon>
        <taxon>Bacillati</taxon>
        <taxon>Actinomycetota</taxon>
        <taxon>Actinomycetes</taxon>
        <taxon>Kitasatosporales</taxon>
        <taxon>Streptomycetaceae</taxon>
        <taxon>Streptomyces</taxon>
    </lineage>
</organism>
<feature type="transmembrane region" description="Helical" evidence="1">
    <location>
        <begin position="86"/>
        <end position="106"/>
    </location>
</feature>
<name>A0A940XF55_9ACTN</name>
<proteinExistence type="predicted"/>
<gene>
    <name evidence="2" type="ORF">J5Y05_07385</name>
</gene>
<keyword evidence="1" id="KW-0472">Membrane</keyword>
<accession>A0A940XF55</accession>
<keyword evidence="1" id="KW-0812">Transmembrane</keyword>
<evidence type="ECO:0000256" key="1">
    <source>
        <dbReference type="SAM" id="Phobius"/>
    </source>
</evidence>
<feature type="transmembrane region" description="Helical" evidence="1">
    <location>
        <begin position="23"/>
        <end position="42"/>
    </location>
</feature>
<dbReference type="Proteomes" id="UP000677875">
    <property type="component" value="Unassembled WGS sequence"/>
</dbReference>
<reference evidence="2" key="1">
    <citation type="submission" date="2021-04" db="EMBL/GenBank/DDBJ databases">
        <title>Genome seq and assembly of Streptomyces sp. RG38.</title>
        <authorList>
            <person name="Chhetri G."/>
        </authorList>
    </citation>
    <scope>NUCLEOTIDE SEQUENCE</scope>
    <source>
        <strain evidence="2">RG38</strain>
    </source>
</reference>
<keyword evidence="1" id="KW-1133">Transmembrane helix</keyword>
<keyword evidence="3" id="KW-1185">Reference proteome</keyword>
<protein>
    <submittedName>
        <fullName evidence="2">Uncharacterized protein</fullName>
    </submittedName>
</protein>
<evidence type="ECO:0000313" key="2">
    <source>
        <dbReference type="EMBL" id="MBQ0826327.1"/>
    </source>
</evidence>